<name>A0A516GPN5_9FLAO</name>
<dbReference type="Proteomes" id="UP000319209">
    <property type="component" value="Chromosome"/>
</dbReference>
<organism evidence="1 2">
    <name type="scientific">Formosa sediminum</name>
    <dbReference type="NCBI Taxonomy" id="2594004"/>
    <lineage>
        <taxon>Bacteria</taxon>
        <taxon>Pseudomonadati</taxon>
        <taxon>Bacteroidota</taxon>
        <taxon>Flavobacteriia</taxon>
        <taxon>Flavobacteriales</taxon>
        <taxon>Flavobacteriaceae</taxon>
        <taxon>Formosa</taxon>
    </lineage>
</organism>
<keyword evidence="2" id="KW-1185">Reference proteome</keyword>
<dbReference type="RefSeq" id="WP_143380366.1">
    <property type="nucleotide sequence ID" value="NZ_CP041637.1"/>
</dbReference>
<dbReference type="EMBL" id="CP041637">
    <property type="protein sequence ID" value="QDO93462.1"/>
    <property type="molecule type" value="Genomic_DNA"/>
</dbReference>
<dbReference type="SUPFAM" id="SSF46785">
    <property type="entry name" value="Winged helix' DNA-binding domain"/>
    <property type="match status" value="1"/>
</dbReference>
<dbReference type="AlphaFoldDB" id="A0A516GPN5"/>
<dbReference type="InterPro" id="IPR036388">
    <property type="entry name" value="WH-like_DNA-bd_sf"/>
</dbReference>
<protein>
    <submittedName>
        <fullName evidence="1">HTH domain-containing protein</fullName>
    </submittedName>
</protein>
<dbReference type="Gene3D" id="1.10.10.10">
    <property type="entry name" value="Winged helix-like DNA-binding domain superfamily/Winged helix DNA-binding domain"/>
    <property type="match status" value="1"/>
</dbReference>
<dbReference type="OrthoDB" id="1163801at2"/>
<dbReference type="InterPro" id="IPR036390">
    <property type="entry name" value="WH_DNA-bd_sf"/>
</dbReference>
<sequence length="105" mass="12102">MKNLRTLERLQQLHNLISNENTGTPEELSELIGVSKRSVHSLIKELKDYEANICYSKSRKTYYYCNDFDLQVSISVNVLTDNEVTKIFGGSYFLKSSLLVARKLH</sequence>
<gene>
    <name evidence="1" type="ORF">FNB79_05545</name>
</gene>
<accession>A0A516GPN5</accession>
<dbReference type="KEGG" id="fop:FNB79_05545"/>
<proteinExistence type="predicted"/>
<evidence type="ECO:0000313" key="2">
    <source>
        <dbReference type="Proteomes" id="UP000319209"/>
    </source>
</evidence>
<evidence type="ECO:0000313" key="1">
    <source>
        <dbReference type="EMBL" id="QDO93462.1"/>
    </source>
</evidence>
<reference evidence="1 2" key="1">
    <citation type="submission" date="2019-07" db="EMBL/GenBank/DDBJ databases">
        <title>Genome sequencing for Formosa sp. PS13.</title>
        <authorList>
            <person name="Park S.-J."/>
        </authorList>
    </citation>
    <scope>NUCLEOTIDE SEQUENCE [LARGE SCALE GENOMIC DNA]</scope>
    <source>
        <strain evidence="1 2">PS13</strain>
    </source>
</reference>